<keyword evidence="4 12" id="KW-0677">Repeat</keyword>
<dbReference type="SUPFAM" id="SSF46565">
    <property type="entry name" value="Chaperone J-domain"/>
    <property type="match status" value="1"/>
</dbReference>
<dbReference type="InterPro" id="IPR018253">
    <property type="entry name" value="DnaJ_domain_CS"/>
</dbReference>
<dbReference type="PANTHER" id="PTHR43096">
    <property type="entry name" value="DNAJ HOMOLOG 1, MITOCHONDRIAL-RELATED"/>
    <property type="match status" value="1"/>
</dbReference>
<dbReference type="CDD" id="cd10719">
    <property type="entry name" value="DnaJ_zf"/>
    <property type="match status" value="1"/>
</dbReference>
<feature type="repeat" description="CXXCXGXG motif" evidence="12">
    <location>
        <begin position="185"/>
        <end position="192"/>
    </location>
</feature>
<dbReference type="InterPro" id="IPR012724">
    <property type="entry name" value="DnaJ"/>
</dbReference>
<dbReference type="OrthoDB" id="9779889at2"/>
<dbReference type="GO" id="GO:0051082">
    <property type="term" value="F:unfolded protein binding"/>
    <property type="evidence" value="ECO:0007669"/>
    <property type="project" value="UniProtKB-UniRule"/>
</dbReference>
<evidence type="ECO:0000256" key="2">
    <source>
        <dbReference type="ARBA" id="ARBA00022705"/>
    </source>
</evidence>
<dbReference type="GO" id="GO:0009408">
    <property type="term" value="P:response to heat"/>
    <property type="evidence" value="ECO:0007669"/>
    <property type="project" value="InterPro"/>
</dbReference>
<dbReference type="PATRIC" id="fig|879567.3.peg.197"/>
<dbReference type="CDD" id="cd06257">
    <property type="entry name" value="DnaJ"/>
    <property type="match status" value="1"/>
</dbReference>
<dbReference type="Proteomes" id="UP000011724">
    <property type="component" value="Chromosome"/>
</dbReference>
<dbReference type="GO" id="GO:0031072">
    <property type="term" value="F:heat shock protein binding"/>
    <property type="evidence" value="ECO:0007669"/>
    <property type="project" value="InterPro"/>
</dbReference>
<evidence type="ECO:0000256" key="1">
    <source>
        <dbReference type="ARBA" id="ARBA00022490"/>
    </source>
</evidence>
<dbReference type="InterPro" id="IPR008971">
    <property type="entry name" value="HSP40/DnaJ_pept-bd"/>
</dbReference>
<dbReference type="PROSITE" id="PS00636">
    <property type="entry name" value="DNAJ_1"/>
    <property type="match status" value="1"/>
</dbReference>
<keyword evidence="5 12" id="KW-0863">Zinc-finger</keyword>
<feature type="repeat" description="CXXCXGXG motif" evidence="12">
    <location>
        <begin position="163"/>
        <end position="170"/>
    </location>
</feature>
<dbReference type="NCBIfam" id="TIGR02349">
    <property type="entry name" value="DnaJ_bact"/>
    <property type="match status" value="1"/>
</dbReference>
<reference evidence="16 17" key="1">
    <citation type="journal article" date="2013" name="PLoS ONE">
        <title>The first genomic and proteomic characterization of a deep-sea sulfate reducer: insights into the piezophilic lifestyle of Desulfovibrio piezophilus.</title>
        <authorList>
            <person name="Pradel N."/>
            <person name="Ji B."/>
            <person name="Gimenez G."/>
            <person name="Talla E."/>
            <person name="Lenoble P."/>
            <person name="Garel M."/>
            <person name="Tamburini C."/>
            <person name="Fourquet P."/>
            <person name="Lebrun R."/>
            <person name="Bertin P."/>
            <person name="Denis Y."/>
            <person name="Pophillat M."/>
            <person name="Barbe V."/>
            <person name="Ollivier B."/>
            <person name="Dolla A."/>
        </authorList>
    </citation>
    <scope>NUCLEOTIDE SEQUENCE [LARGE SCALE GENOMIC DNA]</scope>
    <source>
        <strain evidence="17">DSM 10523 / SB164P1</strain>
    </source>
</reference>
<dbReference type="AlphaFoldDB" id="M1WL86"/>
<dbReference type="Gene3D" id="1.10.287.110">
    <property type="entry name" value="DnaJ domain"/>
    <property type="match status" value="1"/>
</dbReference>
<protein>
    <recommendedName>
        <fullName evidence="11 12">Chaperone protein DnaJ</fullName>
    </recommendedName>
</protein>
<evidence type="ECO:0000256" key="5">
    <source>
        <dbReference type="ARBA" id="ARBA00022771"/>
    </source>
</evidence>
<evidence type="ECO:0000256" key="11">
    <source>
        <dbReference type="ARBA" id="ARBA00067609"/>
    </source>
</evidence>
<keyword evidence="2 12" id="KW-0235">DNA replication</keyword>
<evidence type="ECO:0000256" key="13">
    <source>
        <dbReference type="PROSITE-ProRule" id="PRU00546"/>
    </source>
</evidence>
<dbReference type="GO" id="GO:0005524">
    <property type="term" value="F:ATP binding"/>
    <property type="evidence" value="ECO:0007669"/>
    <property type="project" value="InterPro"/>
</dbReference>
<dbReference type="SUPFAM" id="SSF57938">
    <property type="entry name" value="DnaJ/Hsp40 cysteine-rich domain"/>
    <property type="match status" value="1"/>
</dbReference>
<evidence type="ECO:0000256" key="10">
    <source>
        <dbReference type="ARBA" id="ARBA00061004"/>
    </source>
</evidence>
<feature type="binding site" evidence="12">
    <location>
        <position position="146"/>
    </location>
    <ligand>
        <name>Zn(2+)</name>
        <dbReference type="ChEBI" id="CHEBI:29105"/>
        <label>1</label>
    </ligand>
</feature>
<feature type="binding site" evidence="12">
    <location>
        <position position="163"/>
    </location>
    <ligand>
        <name>Zn(2+)</name>
        <dbReference type="ChEBI" id="CHEBI:29105"/>
        <label>2</label>
    </ligand>
</feature>
<keyword evidence="17" id="KW-1185">Reference proteome</keyword>
<dbReference type="NCBIfam" id="NF010894">
    <property type="entry name" value="PRK14301.1"/>
    <property type="match status" value="1"/>
</dbReference>
<comment type="subcellular location">
    <subcellularLocation>
        <location evidence="12">Cytoplasm</location>
    </subcellularLocation>
</comment>
<dbReference type="BioCyc" id="DPIE1322246:BN4_RS01005-MONOMER"/>
<dbReference type="Gene3D" id="2.60.260.20">
    <property type="entry name" value="Urease metallochaperone UreE, N-terminal domain"/>
    <property type="match status" value="2"/>
</dbReference>
<dbReference type="Pfam" id="PF01556">
    <property type="entry name" value="DnaJ_C"/>
    <property type="match status" value="1"/>
</dbReference>
<dbReference type="InterPro" id="IPR001623">
    <property type="entry name" value="DnaJ_domain"/>
</dbReference>
<feature type="zinc finger region" description="CR-type" evidence="13">
    <location>
        <begin position="133"/>
        <end position="211"/>
    </location>
</feature>
<dbReference type="PROSITE" id="PS50076">
    <property type="entry name" value="DNAJ_2"/>
    <property type="match status" value="1"/>
</dbReference>
<feature type="binding site" evidence="12">
    <location>
        <position position="199"/>
    </location>
    <ligand>
        <name>Zn(2+)</name>
        <dbReference type="ChEBI" id="CHEBI:29105"/>
        <label>1</label>
    </ligand>
</feature>
<dbReference type="CDD" id="cd10747">
    <property type="entry name" value="DnaJ_C"/>
    <property type="match status" value="1"/>
</dbReference>
<dbReference type="InterPro" id="IPR002939">
    <property type="entry name" value="DnaJ_C"/>
</dbReference>
<evidence type="ECO:0000256" key="6">
    <source>
        <dbReference type="ARBA" id="ARBA00022833"/>
    </source>
</evidence>
<feature type="binding site" evidence="12">
    <location>
        <position position="149"/>
    </location>
    <ligand>
        <name>Zn(2+)</name>
        <dbReference type="ChEBI" id="CHEBI:29105"/>
        <label>1</label>
    </ligand>
</feature>
<comment type="subunit">
    <text evidence="12">Homodimer.</text>
</comment>
<dbReference type="PRINTS" id="PR00625">
    <property type="entry name" value="JDOMAIN"/>
</dbReference>
<dbReference type="NCBIfam" id="NF008035">
    <property type="entry name" value="PRK10767.1"/>
    <property type="match status" value="1"/>
</dbReference>
<feature type="domain" description="J" evidence="14">
    <location>
        <begin position="5"/>
        <end position="70"/>
    </location>
</feature>
<accession>M1WL86</accession>
<proteinExistence type="inferred from homology"/>
<comment type="function">
    <text evidence="9 12">Participates actively in the response to hyperosmotic and heat shock by preventing the aggregation of stress-denatured proteins and by disaggregating proteins, also in an autonomous, DnaK-independent fashion. Unfolded proteins bind initially to DnaJ; upon interaction with the DnaJ-bound protein, DnaK hydrolyzes its bound ATP, resulting in the formation of a stable complex. GrpE releases ADP from DnaK; ATP binding to DnaK triggers the release of the substrate protein, thus completing the reaction cycle. Several rounds of ATP-dependent interactions between DnaJ, DnaK and GrpE are required for fully efficient folding. Also involved, together with DnaK and GrpE, in the DNA replication of plasmids through activation of initiation proteins.</text>
</comment>
<feature type="binding site" evidence="12">
    <location>
        <position position="166"/>
    </location>
    <ligand>
        <name>Zn(2+)</name>
        <dbReference type="ChEBI" id="CHEBI:29105"/>
        <label>2</label>
    </ligand>
</feature>
<feature type="repeat" description="CXXCXGXG motif" evidence="12">
    <location>
        <begin position="146"/>
        <end position="153"/>
    </location>
</feature>
<feature type="binding site" evidence="12">
    <location>
        <position position="188"/>
    </location>
    <ligand>
        <name>Zn(2+)</name>
        <dbReference type="ChEBI" id="CHEBI:29105"/>
        <label>2</label>
    </ligand>
</feature>
<evidence type="ECO:0000256" key="9">
    <source>
        <dbReference type="ARBA" id="ARBA00053423"/>
    </source>
</evidence>
<evidence type="ECO:0000313" key="16">
    <source>
        <dbReference type="EMBL" id="CCH47430.1"/>
    </source>
</evidence>
<keyword evidence="6 12" id="KW-0862">Zinc</keyword>
<dbReference type="Pfam" id="PF00226">
    <property type="entry name" value="DnaJ"/>
    <property type="match status" value="1"/>
</dbReference>
<evidence type="ECO:0000259" key="14">
    <source>
        <dbReference type="PROSITE" id="PS50076"/>
    </source>
</evidence>
<keyword evidence="3 12" id="KW-0479">Metal-binding</keyword>
<name>M1WL86_PSEP2</name>
<evidence type="ECO:0000256" key="3">
    <source>
        <dbReference type="ARBA" id="ARBA00022723"/>
    </source>
</evidence>
<dbReference type="PANTHER" id="PTHR43096:SF48">
    <property type="entry name" value="CHAPERONE PROTEIN DNAJ"/>
    <property type="match status" value="1"/>
</dbReference>
<dbReference type="SMART" id="SM00271">
    <property type="entry name" value="DnaJ"/>
    <property type="match status" value="1"/>
</dbReference>
<dbReference type="EMBL" id="FO203427">
    <property type="protein sequence ID" value="CCH47430.1"/>
    <property type="molecule type" value="Genomic_DNA"/>
</dbReference>
<comment type="similarity">
    <text evidence="10 12">Belongs to the DnaJ family.</text>
</comment>
<evidence type="ECO:0000313" key="17">
    <source>
        <dbReference type="Proteomes" id="UP000011724"/>
    </source>
</evidence>
<dbReference type="HAMAP" id="MF_01152">
    <property type="entry name" value="DnaJ"/>
    <property type="match status" value="1"/>
</dbReference>
<dbReference type="InterPro" id="IPR036410">
    <property type="entry name" value="HSP_DnaJ_Cys-rich_dom_sf"/>
</dbReference>
<evidence type="ECO:0000256" key="4">
    <source>
        <dbReference type="ARBA" id="ARBA00022737"/>
    </source>
</evidence>
<dbReference type="HOGENOM" id="CLU_017633_0_7_7"/>
<reference evidence="17" key="2">
    <citation type="journal article" date="2013" name="Stand. Genomic Sci.">
        <title>Complete genome sequence of Desulfocapsa sulfexigens, a marine deltaproteobacterium specialized in disproportionating inorganic sulfur compounds.</title>
        <authorList>
            <person name="Finster K.W."/>
            <person name="Kjeldsen K.U."/>
            <person name="Kube M."/>
            <person name="Reinhardt R."/>
            <person name="Mussmann M."/>
            <person name="Amann R."/>
            <person name="Schreiber L."/>
        </authorList>
    </citation>
    <scope>NUCLEOTIDE SEQUENCE [LARGE SCALE GENOMIC DNA]</scope>
    <source>
        <strain evidence="17">DSM 10523 / SB164P1</strain>
    </source>
</reference>
<dbReference type="SUPFAM" id="SSF49493">
    <property type="entry name" value="HSP40/DnaJ peptide-binding domain"/>
    <property type="match status" value="2"/>
</dbReference>
<feature type="binding site" evidence="12">
    <location>
        <position position="185"/>
    </location>
    <ligand>
        <name>Zn(2+)</name>
        <dbReference type="ChEBI" id="CHEBI:29105"/>
        <label>2</label>
    </ligand>
</feature>
<comment type="cofactor">
    <cofactor evidence="12">
        <name>Zn(2+)</name>
        <dbReference type="ChEBI" id="CHEBI:29105"/>
    </cofactor>
    <text evidence="12">Binds 2 Zn(2+) ions per monomer.</text>
</comment>
<dbReference type="Gene3D" id="2.10.230.10">
    <property type="entry name" value="Heat shock protein DnaJ, cysteine-rich domain"/>
    <property type="match status" value="1"/>
</dbReference>
<feature type="repeat" description="CXXCXGXG motif" evidence="12">
    <location>
        <begin position="199"/>
        <end position="206"/>
    </location>
</feature>
<dbReference type="FunFam" id="1.10.287.110:FF:000034">
    <property type="entry name" value="Chaperone protein DnaJ"/>
    <property type="match status" value="1"/>
</dbReference>
<dbReference type="KEGG" id="dpi:BN4_10190"/>
<dbReference type="Pfam" id="PF00684">
    <property type="entry name" value="DnaJ_CXXCXGXG"/>
    <property type="match status" value="1"/>
</dbReference>
<dbReference type="GO" id="GO:0042026">
    <property type="term" value="P:protein refolding"/>
    <property type="evidence" value="ECO:0007669"/>
    <property type="project" value="TreeGrafter"/>
</dbReference>
<dbReference type="InterPro" id="IPR001305">
    <property type="entry name" value="HSP_DnaJ_Cys-rich_dom"/>
</dbReference>
<feature type="domain" description="CR-type" evidence="15">
    <location>
        <begin position="133"/>
        <end position="211"/>
    </location>
</feature>
<evidence type="ECO:0000259" key="15">
    <source>
        <dbReference type="PROSITE" id="PS51188"/>
    </source>
</evidence>
<dbReference type="PROSITE" id="PS51188">
    <property type="entry name" value="ZF_CR"/>
    <property type="match status" value="1"/>
</dbReference>
<evidence type="ECO:0000256" key="8">
    <source>
        <dbReference type="ARBA" id="ARBA00023186"/>
    </source>
</evidence>
<organism evidence="16 17">
    <name type="scientific">Pseudodesulfovibrio piezophilus (strain DSM 21447 / JCM 15486 / C1TLV30)</name>
    <name type="common">Desulfovibrio piezophilus</name>
    <dbReference type="NCBI Taxonomy" id="1322246"/>
    <lineage>
        <taxon>Bacteria</taxon>
        <taxon>Pseudomonadati</taxon>
        <taxon>Thermodesulfobacteriota</taxon>
        <taxon>Desulfovibrionia</taxon>
        <taxon>Desulfovibrionales</taxon>
        <taxon>Desulfovibrionaceae</taxon>
    </lineage>
</organism>
<sequence>MAKRDYYEILEVSAEASQDEIKSAYRKLAFKFHPDRNQDDPEAESKFKEAAEAYEILGNAEKRQSYDRFGHEGVGGNGFSGFSSNEDIFGSFSDIFGEVFGFSSGGRGGGNRPRAGSDLRYNLDISFREAAKGAEVSIQIPVEQECSTCAGSGAAPGTEPDVCAHCGGSGTMQQSQGFFRISVTCPHCRGAGQTISTPCEECMGRGSVITDKDLKVRIPAGVDNNSRLRLRGEGEGGLYGGPPGDLYVVIRVEPDKVFERQAQNLVISREISFVEATLGHRLEVPTLDDPVNLDIPKGAQSGEIFRLRGLGLPHLGSAHKGDLLIEIKVKTPTNLNARQEELLREFAEIESGKLSTKAKGFFKKAKSKVMGE</sequence>
<keyword evidence="1 12" id="KW-0963">Cytoplasm</keyword>
<evidence type="ECO:0000256" key="7">
    <source>
        <dbReference type="ARBA" id="ARBA00023016"/>
    </source>
</evidence>
<gene>
    <name evidence="12 16" type="primary">dnaJ</name>
    <name evidence="16" type="ordered locus">BN4_10190</name>
</gene>
<dbReference type="STRING" id="1322246.BN4_10190"/>
<evidence type="ECO:0000256" key="12">
    <source>
        <dbReference type="HAMAP-Rule" id="MF_01152"/>
    </source>
</evidence>
<dbReference type="GO" id="GO:0005737">
    <property type="term" value="C:cytoplasm"/>
    <property type="evidence" value="ECO:0007669"/>
    <property type="project" value="UniProtKB-SubCell"/>
</dbReference>
<comment type="domain">
    <text evidence="12">The J domain is necessary and sufficient to stimulate DnaK ATPase activity. Zinc center 1 plays an important role in the autonomous, DnaK-independent chaperone activity of DnaJ. Zinc center 2 is essential for interaction with DnaK and for DnaJ activity.</text>
</comment>
<dbReference type="FunFam" id="2.60.260.20:FF:000005">
    <property type="entry name" value="Chaperone protein dnaJ 1, mitochondrial"/>
    <property type="match status" value="1"/>
</dbReference>
<feature type="binding site" evidence="12">
    <location>
        <position position="202"/>
    </location>
    <ligand>
        <name>Zn(2+)</name>
        <dbReference type="ChEBI" id="CHEBI:29105"/>
        <label>1</label>
    </ligand>
</feature>
<dbReference type="eggNOG" id="COG0484">
    <property type="taxonomic scope" value="Bacteria"/>
</dbReference>
<dbReference type="RefSeq" id="WP_015413485.1">
    <property type="nucleotide sequence ID" value="NC_020409.1"/>
</dbReference>
<dbReference type="GO" id="GO:0006260">
    <property type="term" value="P:DNA replication"/>
    <property type="evidence" value="ECO:0007669"/>
    <property type="project" value="UniProtKB-KW"/>
</dbReference>
<dbReference type="GO" id="GO:0008270">
    <property type="term" value="F:zinc ion binding"/>
    <property type="evidence" value="ECO:0007669"/>
    <property type="project" value="UniProtKB-UniRule"/>
</dbReference>
<dbReference type="InterPro" id="IPR036869">
    <property type="entry name" value="J_dom_sf"/>
</dbReference>
<dbReference type="FunFam" id="2.10.230.10:FF:000002">
    <property type="entry name" value="Molecular chaperone DnaJ"/>
    <property type="match status" value="1"/>
</dbReference>
<keyword evidence="7 12" id="KW-0346">Stress response</keyword>
<keyword evidence="8 12" id="KW-0143">Chaperone</keyword>